<protein>
    <submittedName>
        <fullName evidence="9">MFS transporter</fullName>
    </submittedName>
</protein>
<evidence type="ECO:0000256" key="2">
    <source>
        <dbReference type="ARBA" id="ARBA00022448"/>
    </source>
</evidence>
<evidence type="ECO:0000256" key="7">
    <source>
        <dbReference type="SAM" id="Phobius"/>
    </source>
</evidence>
<evidence type="ECO:0000256" key="6">
    <source>
        <dbReference type="ARBA" id="ARBA00023136"/>
    </source>
</evidence>
<organism evidence="9 10">
    <name type="scientific">Kurthia gibsonii</name>
    <dbReference type="NCBI Taxonomy" id="33946"/>
    <lineage>
        <taxon>Bacteria</taxon>
        <taxon>Bacillati</taxon>
        <taxon>Bacillota</taxon>
        <taxon>Bacilli</taxon>
        <taxon>Bacillales</taxon>
        <taxon>Caryophanaceae</taxon>
        <taxon>Kurthia</taxon>
    </lineage>
</organism>
<name>A0ABU9LL15_9BACL</name>
<dbReference type="InterPro" id="IPR011701">
    <property type="entry name" value="MFS"/>
</dbReference>
<evidence type="ECO:0000313" key="9">
    <source>
        <dbReference type="EMBL" id="MEL5988442.1"/>
    </source>
</evidence>
<evidence type="ECO:0000256" key="3">
    <source>
        <dbReference type="ARBA" id="ARBA00022475"/>
    </source>
</evidence>
<accession>A0ABU9LL15</accession>
<gene>
    <name evidence="9" type="ORF">AAF454_08475</name>
</gene>
<feature type="transmembrane region" description="Helical" evidence="7">
    <location>
        <begin position="374"/>
        <end position="391"/>
    </location>
</feature>
<evidence type="ECO:0000256" key="4">
    <source>
        <dbReference type="ARBA" id="ARBA00022692"/>
    </source>
</evidence>
<feature type="domain" description="Major facilitator superfamily (MFS) profile" evidence="8">
    <location>
        <begin position="7"/>
        <end position="396"/>
    </location>
</feature>
<feature type="transmembrane region" description="Helical" evidence="7">
    <location>
        <begin position="78"/>
        <end position="96"/>
    </location>
</feature>
<feature type="transmembrane region" description="Helical" evidence="7">
    <location>
        <begin position="284"/>
        <end position="302"/>
    </location>
</feature>
<evidence type="ECO:0000256" key="1">
    <source>
        <dbReference type="ARBA" id="ARBA00004651"/>
    </source>
</evidence>
<dbReference type="PANTHER" id="PTHR43414:SF3">
    <property type="entry name" value="LMO2377 PROTEIN"/>
    <property type="match status" value="1"/>
</dbReference>
<evidence type="ECO:0000259" key="8">
    <source>
        <dbReference type="PROSITE" id="PS50850"/>
    </source>
</evidence>
<feature type="transmembrane region" description="Helical" evidence="7">
    <location>
        <begin position="214"/>
        <end position="232"/>
    </location>
</feature>
<dbReference type="PRINTS" id="PR01035">
    <property type="entry name" value="TCRTETA"/>
</dbReference>
<feature type="transmembrane region" description="Helical" evidence="7">
    <location>
        <begin position="308"/>
        <end position="330"/>
    </location>
</feature>
<reference evidence="9 10" key="1">
    <citation type="submission" date="2024-04" db="EMBL/GenBank/DDBJ databases">
        <authorList>
            <person name="Wu Y.S."/>
            <person name="Zhang L."/>
        </authorList>
    </citation>
    <scope>NUCLEOTIDE SEQUENCE [LARGE SCALE GENOMIC DNA]</scope>
    <source>
        <strain evidence="9 10">KG-01</strain>
    </source>
</reference>
<feature type="transmembrane region" description="Helical" evidence="7">
    <location>
        <begin position="135"/>
        <end position="157"/>
    </location>
</feature>
<comment type="subcellular location">
    <subcellularLocation>
        <location evidence="1">Cell membrane</location>
        <topology evidence="1">Multi-pass membrane protein</topology>
    </subcellularLocation>
</comment>
<keyword evidence="3" id="KW-1003">Cell membrane</keyword>
<dbReference type="InterPro" id="IPR001958">
    <property type="entry name" value="Tet-R_TetA/multi-R_MdtG-like"/>
</dbReference>
<dbReference type="Pfam" id="PF07690">
    <property type="entry name" value="MFS_1"/>
    <property type="match status" value="1"/>
</dbReference>
<proteinExistence type="predicted"/>
<keyword evidence="2" id="KW-0813">Transport</keyword>
<feature type="transmembrane region" description="Helical" evidence="7">
    <location>
        <begin position="163"/>
        <end position="185"/>
    </location>
</feature>
<feature type="transmembrane region" description="Helical" evidence="7">
    <location>
        <begin position="102"/>
        <end position="123"/>
    </location>
</feature>
<feature type="transmembrane region" description="Helical" evidence="7">
    <location>
        <begin position="7"/>
        <end position="29"/>
    </location>
</feature>
<dbReference type="RefSeq" id="WP_068451555.1">
    <property type="nucleotide sequence ID" value="NZ_CP147847.1"/>
</dbReference>
<dbReference type="InterPro" id="IPR036259">
    <property type="entry name" value="MFS_trans_sf"/>
</dbReference>
<feature type="transmembrane region" description="Helical" evidence="7">
    <location>
        <begin position="252"/>
        <end position="272"/>
    </location>
</feature>
<comment type="caution">
    <text evidence="9">The sequence shown here is derived from an EMBL/GenBank/DDBJ whole genome shotgun (WGS) entry which is preliminary data.</text>
</comment>
<keyword evidence="5 7" id="KW-1133">Transmembrane helix</keyword>
<dbReference type="InterPro" id="IPR020846">
    <property type="entry name" value="MFS_dom"/>
</dbReference>
<evidence type="ECO:0000256" key="5">
    <source>
        <dbReference type="ARBA" id="ARBA00022989"/>
    </source>
</evidence>
<dbReference type="Gene3D" id="1.20.1250.20">
    <property type="entry name" value="MFS general substrate transporter like domains"/>
    <property type="match status" value="2"/>
</dbReference>
<feature type="transmembrane region" description="Helical" evidence="7">
    <location>
        <begin position="351"/>
        <end position="368"/>
    </location>
</feature>
<dbReference type="Proteomes" id="UP001398420">
    <property type="component" value="Unassembled WGS sequence"/>
</dbReference>
<dbReference type="EMBL" id="JBCEWA010000005">
    <property type="protein sequence ID" value="MEL5988442.1"/>
    <property type="molecule type" value="Genomic_DNA"/>
</dbReference>
<dbReference type="SUPFAM" id="SSF103473">
    <property type="entry name" value="MFS general substrate transporter"/>
    <property type="match status" value="1"/>
</dbReference>
<feature type="transmembrane region" description="Helical" evidence="7">
    <location>
        <begin position="49"/>
        <end position="66"/>
    </location>
</feature>
<dbReference type="PANTHER" id="PTHR43414">
    <property type="entry name" value="MULTIDRUG RESISTANCE PROTEIN MDTG"/>
    <property type="match status" value="1"/>
</dbReference>
<keyword evidence="10" id="KW-1185">Reference proteome</keyword>
<dbReference type="PROSITE" id="PS50850">
    <property type="entry name" value="MFS"/>
    <property type="match status" value="1"/>
</dbReference>
<keyword evidence="4 7" id="KW-0812">Transmembrane</keyword>
<keyword evidence="6 7" id="KW-0472">Membrane</keyword>
<evidence type="ECO:0000313" key="10">
    <source>
        <dbReference type="Proteomes" id="UP001398420"/>
    </source>
</evidence>
<sequence length="407" mass="44946">MSLQKRNFIIIWISNLLVAGTMTMIMPFLSLYIETLGHFSEGYVQKWSGLIFGATFISAFIMSPIWGRIADKYGYKPILIINAIGLAISILLMGYVENVWQFFFLRLAMGVVTGFIPTSLAFISTQTEKKEAGKTLGTLQMGSVSGSLFGPIVGGLLADAFGFQYTFFITSASVLLAGIIIFFGVKEVRAAVSKKARQIYSRRQVLRGIFKHRLLFNVMLITSLIQIGNFSIQPLLSLYVADLTHDVTQVTFLAGLTFSAAGLGNILFARFWGRLGDHIGYEKVLFILLGLAVIFMIPQAWVTALWQLILLRLVYGTVLGGLIPITTALIRREAPVTVQGEVMGYNTSFRFFGNIIGPLIGGFVSGIFSISAVFYVTAALFFIAWIILYVVDKKPLQDLDDIIKGKS</sequence>